<feature type="compositionally biased region" description="Basic and acidic residues" evidence="1">
    <location>
        <begin position="1"/>
        <end position="10"/>
    </location>
</feature>
<keyword evidence="2" id="KW-0614">Plasmid</keyword>
<gene>
    <name evidence="2" type="ORF">MARSALSMR5_04270</name>
</gene>
<reference evidence="2 3" key="1">
    <citation type="submission" date="2017-04" db="EMBL/GenBank/DDBJ databases">
        <title>Genome Sequence of Marinobacter salarius strain SMR5 Isolated from a culture of the Diatom Skeletonema marinoi.</title>
        <authorList>
            <person name="Topel M."/>
            <person name="Pinder M.I.M."/>
            <person name="Johansson O.N."/>
            <person name="Kourtchenko O."/>
            <person name="Godhe A."/>
            <person name="Clarke A.K."/>
        </authorList>
    </citation>
    <scope>NUCLEOTIDE SEQUENCE [LARGE SCALE GENOMIC DNA]</scope>
    <source>
        <strain evidence="2 3">SMR5</strain>
        <plasmid evidence="3">Plasmid psmr5</plasmid>
    </source>
</reference>
<organism evidence="2 3">
    <name type="scientific">Marinobacter salarius</name>
    <dbReference type="NCBI Taxonomy" id="1420917"/>
    <lineage>
        <taxon>Bacteria</taxon>
        <taxon>Pseudomonadati</taxon>
        <taxon>Pseudomonadota</taxon>
        <taxon>Gammaproteobacteria</taxon>
        <taxon>Pseudomonadales</taxon>
        <taxon>Marinobacteraceae</taxon>
        <taxon>Marinobacter</taxon>
    </lineage>
</organism>
<feature type="region of interest" description="Disordered" evidence="1">
    <location>
        <begin position="456"/>
        <end position="491"/>
    </location>
</feature>
<dbReference type="GeneID" id="77258163"/>
<evidence type="ECO:0000313" key="3">
    <source>
        <dbReference type="Proteomes" id="UP000193100"/>
    </source>
</evidence>
<geneLocation type="plasmid" evidence="3">
    <name>psmr5</name>
</geneLocation>
<dbReference type="RefSeq" id="WP_085682239.1">
    <property type="nucleotide sequence ID" value="NZ_CP020932.1"/>
</dbReference>
<proteinExistence type="predicted"/>
<protein>
    <submittedName>
        <fullName evidence="2">Uncharacterized protein</fullName>
    </submittedName>
</protein>
<accession>A0A1W6KFU9</accession>
<dbReference type="EMBL" id="CP020932">
    <property type="protein sequence ID" value="ARM86287.1"/>
    <property type="molecule type" value="Genomic_DNA"/>
</dbReference>
<dbReference type="AlphaFoldDB" id="A0A1W6KFU9"/>
<sequence length="491" mass="56407">MTATNAERRSPVNPRNPATSISGEDIRTLKTLLGGASSGAPEVAPSALTNTDLAFLLNVPTQQLSALSNAPSSLYVTDRRVTRNLPAEAGDRRSGQNLKCVRPYHAILVRLYLKHPEYTNLIPPRPRDSLVYELIQSFMRLPGFPLNTPDVDKSRYFAPYFGRSLVTSYKMLKSGASTRSRDNSRPVVQLQTLIVLRFAHEFRKLYAEYWAKYIPKQKRSKAIYKPQSRTWDILLERDSLTEWMNNRVFEDFESELYHRWQVWWDTKFMQTLEREAISRSTSIEEVLKTGQWSNKDEVRHENLPQSCAPITGASYDRLATFRNSHALSSAEMMWVLGIAPKTYFRYRKHESQRVDAPVSILIRHFDYNHEDLALFIPEARKGEELFARMKSVDPGFERKQLGVFFGCGAIAGYNMSRPNAEVPMFARRSASLMAQNLPYSEQIYWDLREAAESEARARGIDPEDLWSKGSWNELSEDDAGDHEAEKDEEML</sequence>
<evidence type="ECO:0000313" key="2">
    <source>
        <dbReference type="EMBL" id="ARM86287.1"/>
    </source>
</evidence>
<feature type="region of interest" description="Disordered" evidence="1">
    <location>
        <begin position="1"/>
        <end position="23"/>
    </location>
</feature>
<name>A0A1W6KFU9_9GAMM</name>
<feature type="compositionally biased region" description="Acidic residues" evidence="1">
    <location>
        <begin position="474"/>
        <end position="491"/>
    </location>
</feature>
<dbReference type="Proteomes" id="UP000193100">
    <property type="component" value="Plasmid pSMR5"/>
</dbReference>
<evidence type="ECO:0000256" key="1">
    <source>
        <dbReference type="SAM" id="MobiDB-lite"/>
    </source>
</evidence>